<dbReference type="Proteomes" id="UP000095286">
    <property type="component" value="Unplaced"/>
</dbReference>
<accession>A0AC35TVY0</accession>
<organism evidence="1 2">
    <name type="scientific">Rhabditophanes sp. KR3021</name>
    <dbReference type="NCBI Taxonomy" id="114890"/>
    <lineage>
        <taxon>Eukaryota</taxon>
        <taxon>Metazoa</taxon>
        <taxon>Ecdysozoa</taxon>
        <taxon>Nematoda</taxon>
        <taxon>Chromadorea</taxon>
        <taxon>Rhabditida</taxon>
        <taxon>Tylenchina</taxon>
        <taxon>Panagrolaimomorpha</taxon>
        <taxon>Strongyloidoidea</taxon>
        <taxon>Alloionematidae</taxon>
        <taxon>Rhabditophanes</taxon>
    </lineage>
</organism>
<protein>
    <submittedName>
        <fullName evidence="2">MFS domain-containing protein</fullName>
    </submittedName>
</protein>
<name>A0AC35TVY0_9BILA</name>
<proteinExistence type="predicted"/>
<reference evidence="2" key="1">
    <citation type="submission" date="2016-11" db="UniProtKB">
        <authorList>
            <consortium name="WormBaseParasite"/>
        </authorList>
    </citation>
    <scope>IDENTIFICATION</scope>
    <source>
        <strain evidence="2">KR3021</strain>
    </source>
</reference>
<evidence type="ECO:0000313" key="1">
    <source>
        <dbReference type="Proteomes" id="UP000095286"/>
    </source>
</evidence>
<evidence type="ECO:0000313" key="2">
    <source>
        <dbReference type="WBParaSite" id="RSKR_0000464200.1"/>
    </source>
</evidence>
<sequence length="473" mass="53527">MVEWNFIRFLLICCAIAFSCNFAYGFGTVYVNSPVLQFKNFLNESLAKRGQNMTEESYNFIWNWISNVWFIGFFIGIVINPMICDRYGRKVAFVAGNVLSFAGSVLRVVCILTYTPELLIAGRVFVSVATGITYQAQILYLQEISPTELRGIAGFISEISFAISTLIGMFLGMSNILGDHLLWYLIVPIIPTFAAIIAIIPIHETPKFLLIVKKDVKKCIESIKFFHGKVDVENVMHEIQKECSEEKEDTASLLVLAREFVSNRHLIKSFILYAAALQNTVALWSILLSSTTFLLRVNLEIELAQATSTVMTVFYVIGTISGSMIVEKTGRYLLLSATTVNVFTLVLFSIFQIINPTFPFSKYLCLVSLCIFSLSYGFSVGPESWSMCVNLIRHRAFTQFLAYGFNTIMVVITSFSIMPMYNSSLGAYSFIILYVIPSIFSLIILFLYLPETKGREMHDVVAEIKRTKWFKIF</sequence>
<dbReference type="WBParaSite" id="RSKR_0000464200.1">
    <property type="protein sequence ID" value="RSKR_0000464200.1"/>
    <property type="gene ID" value="RSKR_0000464200"/>
</dbReference>